<evidence type="ECO:0000313" key="1">
    <source>
        <dbReference type="EMBL" id="RTQ52305.1"/>
    </source>
</evidence>
<proteinExistence type="predicted"/>
<organism evidence="1 2">
    <name type="scientific">Hymenobacter gummosus</name>
    <dbReference type="NCBI Taxonomy" id="1776032"/>
    <lineage>
        <taxon>Bacteria</taxon>
        <taxon>Pseudomonadati</taxon>
        <taxon>Bacteroidota</taxon>
        <taxon>Cytophagia</taxon>
        <taxon>Cytophagales</taxon>
        <taxon>Hymenobacteraceae</taxon>
        <taxon>Hymenobacter</taxon>
    </lineage>
</organism>
<name>A0A3S0JGC9_9BACT</name>
<dbReference type="RefSeq" id="WP_126691962.1">
    <property type="nucleotide sequence ID" value="NZ_RXOF01000002.1"/>
</dbReference>
<dbReference type="Proteomes" id="UP000282184">
    <property type="component" value="Unassembled WGS sequence"/>
</dbReference>
<accession>A0A3S0JGC9</accession>
<sequence length="182" mass="20746">MSTTYEETIYDYLTQPENYRAAKQIAGQIGTLDERLAHDFWQEVQRAVQQQLAAEGWEVLLSLPDWFSVRRPGWERMGVNCDALRGRPDFGLHCSASVYDRAKVDALLQAAGVREQEGMKGNTAEWPCYRPLTSHDFREQATMERILPANRQAAVSEMVDTVVGFVKKYGPVLDRIHQEANL</sequence>
<dbReference type="AlphaFoldDB" id="A0A3S0JGC9"/>
<keyword evidence="2" id="KW-1185">Reference proteome</keyword>
<comment type="caution">
    <text evidence="1">The sequence shown here is derived from an EMBL/GenBank/DDBJ whole genome shotgun (WGS) entry which is preliminary data.</text>
</comment>
<reference evidence="1 2" key="1">
    <citation type="submission" date="2018-12" db="EMBL/GenBank/DDBJ databases">
        <title>Hymenobacter gummosus sp. nov., isolated from a spring.</title>
        <authorList>
            <person name="Nie L."/>
        </authorList>
    </citation>
    <scope>NUCLEOTIDE SEQUENCE [LARGE SCALE GENOMIC DNA]</scope>
    <source>
        <strain evidence="1 2">KCTC 52166</strain>
    </source>
</reference>
<protein>
    <submittedName>
        <fullName evidence="1">Uncharacterized protein</fullName>
    </submittedName>
</protein>
<evidence type="ECO:0000313" key="2">
    <source>
        <dbReference type="Proteomes" id="UP000282184"/>
    </source>
</evidence>
<gene>
    <name evidence="1" type="ORF">EJV47_04590</name>
</gene>
<dbReference type="EMBL" id="RXOF01000002">
    <property type="protein sequence ID" value="RTQ52305.1"/>
    <property type="molecule type" value="Genomic_DNA"/>
</dbReference>